<evidence type="ECO:0000313" key="2">
    <source>
        <dbReference type="Proteomes" id="UP001176806"/>
    </source>
</evidence>
<keyword evidence="2" id="KW-1185">Reference proteome</keyword>
<dbReference type="EMBL" id="JAUOEL010000002">
    <property type="protein sequence ID" value="MDO5974110.1"/>
    <property type="molecule type" value="Genomic_DNA"/>
</dbReference>
<dbReference type="Proteomes" id="UP001176806">
    <property type="component" value="Unassembled WGS sequence"/>
</dbReference>
<accession>A0ABT8WM29</accession>
<dbReference type="RefSeq" id="WP_303301249.1">
    <property type="nucleotide sequence ID" value="NZ_BAABDA010000051.1"/>
</dbReference>
<organism evidence="1 2">
    <name type="scientific">Flavivirga jejuensis</name>
    <dbReference type="NCBI Taxonomy" id="870487"/>
    <lineage>
        <taxon>Bacteria</taxon>
        <taxon>Pseudomonadati</taxon>
        <taxon>Bacteroidota</taxon>
        <taxon>Flavobacteriia</taxon>
        <taxon>Flavobacteriales</taxon>
        <taxon>Flavobacteriaceae</taxon>
        <taxon>Flavivirga</taxon>
    </lineage>
</organism>
<reference evidence="1" key="1">
    <citation type="submission" date="2023-07" db="EMBL/GenBank/DDBJ databases">
        <title>Two novel species in the genus Flavivirga.</title>
        <authorList>
            <person name="Kwon K."/>
        </authorList>
    </citation>
    <scope>NUCLEOTIDE SEQUENCE</scope>
    <source>
        <strain evidence="1">KACC 14158</strain>
    </source>
</reference>
<sequence>MKKLNLILLSFLVLVSCSNDDDSSPSLNINGTYTYSIPNCDNGGNYEIHCELFVIFVNDTQVNPISITGGDIVYQTDYTINNNVVKFNKSSDFNFDVSFEIIDNTTLKRIEDSTIWVKSE</sequence>
<dbReference type="PROSITE" id="PS51257">
    <property type="entry name" value="PROKAR_LIPOPROTEIN"/>
    <property type="match status" value="1"/>
</dbReference>
<evidence type="ECO:0008006" key="3">
    <source>
        <dbReference type="Google" id="ProtNLM"/>
    </source>
</evidence>
<proteinExistence type="predicted"/>
<evidence type="ECO:0000313" key="1">
    <source>
        <dbReference type="EMBL" id="MDO5974110.1"/>
    </source>
</evidence>
<protein>
    <recommendedName>
        <fullName evidence="3">Lipoprotein</fullName>
    </recommendedName>
</protein>
<comment type="caution">
    <text evidence="1">The sequence shown here is derived from an EMBL/GenBank/DDBJ whole genome shotgun (WGS) entry which is preliminary data.</text>
</comment>
<name>A0ABT8WM29_9FLAO</name>
<gene>
    <name evidence="1" type="ORF">Q4Q40_07935</name>
</gene>